<feature type="region of interest" description="Disordered" evidence="1">
    <location>
        <begin position="1"/>
        <end position="55"/>
    </location>
</feature>
<reference evidence="3" key="1">
    <citation type="journal article" date="2019" name="Int. J. Syst. Evol. Microbiol.">
        <title>The Global Catalogue of Microorganisms (GCM) 10K type strain sequencing project: providing services to taxonomists for standard genome sequencing and annotation.</title>
        <authorList>
            <consortium name="The Broad Institute Genomics Platform"/>
            <consortium name="The Broad Institute Genome Sequencing Center for Infectious Disease"/>
            <person name="Wu L."/>
            <person name="Ma J."/>
        </authorList>
    </citation>
    <scope>NUCLEOTIDE SEQUENCE [LARGE SCALE GENOMIC DNA]</scope>
    <source>
        <strain evidence="3">JCM 6921</strain>
    </source>
</reference>
<dbReference type="EMBL" id="BAAATJ010000012">
    <property type="protein sequence ID" value="GAA2401098.1"/>
    <property type="molecule type" value="Genomic_DNA"/>
</dbReference>
<organism evidence="2 3">
    <name type="scientific">Streptomyces glaucosporus</name>
    <dbReference type="NCBI Taxonomy" id="284044"/>
    <lineage>
        <taxon>Bacteria</taxon>
        <taxon>Bacillati</taxon>
        <taxon>Actinomycetota</taxon>
        <taxon>Actinomycetes</taxon>
        <taxon>Kitasatosporales</taxon>
        <taxon>Streptomycetaceae</taxon>
        <taxon>Streptomyces</taxon>
    </lineage>
</organism>
<gene>
    <name evidence="2" type="ORF">GCM10010420_29930</name>
</gene>
<accession>A0ABP5VEJ3</accession>
<evidence type="ECO:0000313" key="3">
    <source>
        <dbReference type="Proteomes" id="UP001500058"/>
    </source>
</evidence>
<evidence type="ECO:0000313" key="2">
    <source>
        <dbReference type="EMBL" id="GAA2401098.1"/>
    </source>
</evidence>
<sequence length="92" mass="9608">MGGDEGDGEAEERGTEHFPDQEVLPRAGAACGWGYPVLPREGGGRNGGRAEFPPGRRIFRFSAGPSPVPRAAVPAQIAPKPTLRPLGSPMST</sequence>
<dbReference type="Proteomes" id="UP001500058">
    <property type="component" value="Unassembled WGS sequence"/>
</dbReference>
<feature type="compositionally biased region" description="Basic and acidic residues" evidence="1">
    <location>
        <begin position="11"/>
        <end position="20"/>
    </location>
</feature>
<keyword evidence="3" id="KW-1185">Reference proteome</keyword>
<name>A0ABP5VEJ3_9ACTN</name>
<proteinExistence type="predicted"/>
<feature type="compositionally biased region" description="Acidic residues" evidence="1">
    <location>
        <begin position="1"/>
        <end position="10"/>
    </location>
</feature>
<protein>
    <submittedName>
        <fullName evidence="2">Uncharacterized protein</fullName>
    </submittedName>
</protein>
<evidence type="ECO:0000256" key="1">
    <source>
        <dbReference type="SAM" id="MobiDB-lite"/>
    </source>
</evidence>
<comment type="caution">
    <text evidence="2">The sequence shown here is derived from an EMBL/GenBank/DDBJ whole genome shotgun (WGS) entry which is preliminary data.</text>
</comment>